<dbReference type="GO" id="GO:0006730">
    <property type="term" value="P:one-carbon metabolic process"/>
    <property type="evidence" value="ECO:0007669"/>
    <property type="project" value="UniProtKB-UniRule"/>
</dbReference>
<dbReference type="EC" id="7.2.1.4" evidence="18 19"/>
<protein>
    <recommendedName>
        <fullName evidence="6 19">Tetrahydromethanopterin S-methyltransferase subunit B</fullName>
        <ecNumber evidence="18 19">7.2.1.4</ecNumber>
    </recommendedName>
    <alternativeName>
        <fullName evidence="16 19">N5-methyltetrahydromethanopterin--coenzyme M methyltransferase subunit B</fullName>
    </alternativeName>
</protein>
<keyword evidence="9 19" id="KW-0489">Methyltransferase</keyword>
<dbReference type="AlphaFoldDB" id="A0A062V9P2"/>
<keyword evidence="14 19" id="KW-0484">Methanogenesis</keyword>
<dbReference type="EMBL" id="JMIY01000002">
    <property type="protein sequence ID" value="KCZ72429.1"/>
    <property type="molecule type" value="Genomic_DNA"/>
</dbReference>
<evidence type="ECO:0000256" key="10">
    <source>
        <dbReference type="ARBA" id="ARBA00022679"/>
    </source>
</evidence>
<keyword evidence="8 19" id="KW-0554">One-carbon metabolism</keyword>
<name>A0A062V9P2_9EURY</name>
<dbReference type="GO" id="GO:0032259">
    <property type="term" value="P:methylation"/>
    <property type="evidence" value="ECO:0007669"/>
    <property type="project" value="UniProtKB-KW"/>
</dbReference>
<comment type="subcellular location">
    <subcellularLocation>
        <location evidence="2 19">Cell membrane</location>
        <topology evidence="2 19">Single-pass membrane protein</topology>
    </subcellularLocation>
</comment>
<evidence type="ECO:0000256" key="5">
    <source>
        <dbReference type="ARBA" id="ARBA00011616"/>
    </source>
</evidence>
<dbReference type="GO" id="GO:0030269">
    <property type="term" value="F:tetrahydromethanopterin S-methyltransferase activity"/>
    <property type="evidence" value="ECO:0007669"/>
    <property type="project" value="UniProtKB-UniRule"/>
</dbReference>
<dbReference type="GO" id="GO:0005886">
    <property type="term" value="C:plasma membrane"/>
    <property type="evidence" value="ECO:0007669"/>
    <property type="project" value="UniProtKB-SubCell"/>
</dbReference>
<accession>A0A062V9P2</accession>
<evidence type="ECO:0000256" key="7">
    <source>
        <dbReference type="ARBA" id="ARBA00022475"/>
    </source>
</evidence>
<comment type="subunit">
    <text evidence="5 19">The complex is composed of 8 subunits; MtrA, MtrB, MtrC, MtrD, MtrE, MtrF, MtrG and MtrH.</text>
</comment>
<evidence type="ECO:0000256" key="19">
    <source>
        <dbReference type="HAMAP-Rule" id="MF_01094"/>
    </source>
</evidence>
<evidence type="ECO:0000256" key="4">
    <source>
        <dbReference type="ARBA" id="ARBA00010027"/>
    </source>
</evidence>
<proteinExistence type="inferred from homology"/>
<organism evidence="20 21">
    <name type="scientific">Candidatus Methanoperedens nitratireducens</name>
    <dbReference type="NCBI Taxonomy" id="1392998"/>
    <lineage>
        <taxon>Archaea</taxon>
        <taxon>Methanobacteriati</taxon>
        <taxon>Methanobacteriota</taxon>
        <taxon>Stenosarchaea group</taxon>
        <taxon>Methanomicrobia</taxon>
        <taxon>Methanosarcinales</taxon>
        <taxon>ANME-2 cluster</taxon>
        <taxon>Candidatus Methanoperedentaceae</taxon>
        <taxon>Candidatus Methanoperedens</taxon>
    </lineage>
</organism>
<evidence type="ECO:0000313" key="20">
    <source>
        <dbReference type="EMBL" id="KCZ72429.1"/>
    </source>
</evidence>
<evidence type="ECO:0000256" key="16">
    <source>
        <dbReference type="ARBA" id="ARBA00029818"/>
    </source>
</evidence>
<keyword evidence="12 19" id="KW-1278">Translocase</keyword>
<keyword evidence="11 19" id="KW-0812">Transmembrane</keyword>
<gene>
    <name evidence="19" type="primary">mtrB</name>
    <name evidence="20" type="ORF">ANME2D_00856</name>
</gene>
<evidence type="ECO:0000256" key="18">
    <source>
        <dbReference type="ARBA" id="ARBA00044970"/>
    </source>
</evidence>
<keyword evidence="21" id="KW-1185">Reference proteome</keyword>
<comment type="function">
    <text evidence="1 19">Part of a complex that catalyzes the formation of methyl-coenzyme M and tetrahydromethanopterin from coenzyme M and methyl-tetrahydromethanopterin. This is an energy-conserving, sodium-ion translocating step.</text>
</comment>
<comment type="similarity">
    <text evidence="4 19">Belongs to the MtrB family.</text>
</comment>
<feature type="transmembrane region" description="Helical" evidence="19">
    <location>
        <begin position="79"/>
        <end position="99"/>
    </location>
</feature>
<evidence type="ECO:0000256" key="3">
    <source>
        <dbReference type="ARBA" id="ARBA00004839"/>
    </source>
</evidence>
<keyword evidence="7 19" id="KW-1003">Cell membrane</keyword>
<dbReference type="PIRSF" id="PIRSF005518">
    <property type="entry name" value="MtrB"/>
    <property type="match status" value="1"/>
</dbReference>
<evidence type="ECO:0000256" key="9">
    <source>
        <dbReference type="ARBA" id="ARBA00022603"/>
    </source>
</evidence>
<evidence type="ECO:0000256" key="15">
    <source>
        <dbReference type="ARBA" id="ARBA00023136"/>
    </source>
</evidence>
<evidence type="ECO:0000256" key="1">
    <source>
        <dbReference type="ARBA" id="ARBA00002533"/>
    </source>
</evidence>
<dbReference type="Proteomes" id="UP000027153">
    <property type="component" value="Unassembled WGS sequence"/>
</dbReference>
<evidence type="ECO:0000313" key="21">
    <source>
        <dbReference type="Proteomes" id="UP000027153"/>
    </source>
</evidence>
<evidence type="ECO:0000256" key="12">
    <source>
        <dbReference type="ARBA" id="ARBA00022967"/>
    </source>
</evidence>
<evidence type="ECO:0000256" key="11">
    <source>
        <dbReference type="ARBA" id="ARBA00022692"/>
    </source>
</evidence>
<reference evidence="20 21" key="1">
    <citation type="journal article" date="2013" name="Nature">
        <title>Anaerobic oxidation of methane coupled to nitrate reduction in a novel archaeal lineage.</title>
        <authorList>
            <person name="Haroon M.F."/>
            <person name="Hu S."/>
            <person name="Shi Y."/>
            <person name="Imelfort M."/>
            <person name="Keller J."/>
            <person name="Hugenholtz P."/>
            <person name="Yuan Z."/>
            <person name="Tyson G.W."/>
        </authorList>
    </citation>
    <scope>NUCLEOTIDE SEQUENCE [LARGE SCALE GENOMIC DNA]</scope>
    <source>
        <strain evidence="20 21">ANME-2d</strain>
    </source>
</reference>
<dbReference type="InterPro" id="IPR008690">
    <property type="entry name" value="MtrB_MeTrfase"/>
</dbReference>
<keyword evidence="15 19" id="KW-0472">Membrane</keyword>
<keyword evidence="10 19" id="KW-0808">Transferase</keyword>
<comment type="pathway">
    <text evidence="3 19">One-carbon metabolism; methanogenesis from CO(2); methyl-coenzyme M from 5,10-methylene-5,6,7,8-tetrahydromethanopterin: step 2/2.</text>
</comment>
<dbReference type="UniPathway" id="UPA00640">
    <property type="reaction ID" value="UER00698"/>
</dbReference>
<dbReference type="NCBIfam" id="TIGR04166">
    <property type="entry name" value="methano_MtrB"/>
    <property type="match status" value="1"/>
</dbReference>
<evidence type="ECO:0000256" key="8">
    <source>
        <dbReference type="ARBA" id="ARBA00022563"/>
    </source>
</evidence>
<evidence type="ECO:0000256" key="17">
    <source>
        <dbReference type="ARBA" id="ARBA00044880"/>
    </source>
</evidence>
<comment type="caution">
    <text evidence="20">The sequence shown here is derived from an EMBL/GenBank/DDBJ whole genome shotgun (WGS) entry which is preliminary data.</text>
</comment>
<dbReference type="Pfam" id="PF05440">
    <property type="entry name" value="MtrB"/>
    <property type="match status" value="1"/>
</dbReference>
<evidence type="ECO:0000256" key="14">
    <source>
        <dbReference type="ARBA" id="ARBA00022994"/>
    </source>
</evidence>
<dbReference type="HAMAP" id="MF_01094">
    <property type="entry name" value="MtrB"/>
    <property type="match status" value="1"/>
</dbReference>
<keyword evidence="13 19" id="KW-1133">Transmembrane helix</keyword>
<sequence length="101" mass="11084">MYAIIDEDVPAAIDPYSGTVAEMASEKVAVNLAPVMDKIDRLEDIANDLFRSLDPMTAPLVSYPNREGIYLNLGRFTNFIYGFMAGLLIAIFIILALGVNL</sequence>
<dbReference type="GO" id="GO:0019386">
    <property type="term" value="P:methanogenesis, from carbon dioxide"/>
    <property type="evidence" value="ECO:0007669"/>
    <property type="project" value="UniProtKB-UniRule"/>
</dbReference>
<evidence type="ECO:0000256" key="2">
    <source>
        <dbReference type="ARBA" id="ARBA00004162"/>
    </source>
</evidence>
<evidence type="ECO:0000256" key="13">
    <source>
        <dbReference type="ARBA" id="ARBA00022989"/>
    </source>
</evidence>
<evidence type="ECO:0000256" key="6">
    <source>
        <dbReference type="ARBA" id="ARBA00015127"/>
    </source>
</evidence>
<comment type="catalytic activity">
    <reaction evidence="17 19">
        <text>5-methyl-5,6,7,8-tetrahydromethanopterin + coenzyme M + 2 Na(+)(in) = 5,6,7,8-tetrahydromethanopterin + methyl-coenzyme M + 2 Na(+)(out)</text>
        <dbReference type="Rhea" id="RHEA:53492"/>
        <dbReference type="ChEBI" id="CHEBI:29101"/>
        <dbReference type="ChEBI" id="CHEBI:58103"/>
        <dbReference type="ChEBI" id="CHEBI:58116"/>
        <dbReference type="ChEBI" id="CHEBI:58286"/>
        <dbReference type="ChEBI" id="CHEBI:58319"/>
        <dbReference type="EC" id="7.2.1.4"/>
    </reaction>
</comment>